<protein>
    <submittedName>
        <fullName evidence="3">Putative duf1446 domain protein</fullName>
    </submittedName>
</protein>
<gene>
    <name evidence="3" type="ORF">UCRNP2_6551</name>
</gene>
<dbReference type="OrthoDB" id="10265871at2759"/>
<evidence type="ECO:0000313" key="4">
    <source>
        <dbReference type="Proteomes" id="UP000013521"/>
    </source>
</evidence>
<feature type="compositionally biased region" description="Basic and acidic residues" evidence="1">
    <location>
        <begin position="370"/>
        <end position="381"/>
    </location>
</feature>
<proteinExistence type="predicted"/>
<dbReference type="InterPro" id="IPR010839">
    <property type="entry name" value="AtuA_N"/>
</dbReference>
<feature type="region of interest" description="Disordered" evidence="1">
    <location>
        <begin position="356"/>
        <end position="381"/>
    </location>
</feature>
<dbReference type="eggNOG" id="ENOG502SJ91">
    <property type="taxonomic scope" value="Eukaryota"/>
</dbReference>
<dbReference type="AlphaFoldDB" id="R1G5J4"/>
<evidence type="ECO:0000259" key="2">
    <source>
        <dbReference type="Pfam" id="PF07287"/>
    </source>
</evidence>
<dbReference type="PANTHER" id="PTHR47585">
    <property type="match status" value="1"/>
</dbReference>
<dbReference type="PANTHER" id="PTHR47585:SF2">
    <property type="entry name" value="DUF1446 DOMAIN PROTEIN (AFU_ORTHOLOGUE AFUA_6G11420)"/>
    <property type="match status" value="1"/>
</dbReference>
<dbReference type="Proteomes" id="UP000013521">
    <property type="component" value="Unassembled WGS sequence"/>
</dbReference>
<organism evidence="3 4">
    <name type="scientific">Botryosphaeria parva (strain UCR-NP2)</name>
    <name type="common">Grapevine canker fungus</name>
    <name type="synonym">Neofusicoccum parvum</name>
    <dbReference type="NCBI Taxonomy" id="1287680"/>
    <lineage>
        <taxon>Eukaryota</taxon>
        <taxon>Fungi</taxon>
        <taxon>Dikarya</taxon>
        <taxon>Ascomycota</taxon>
        <taxon>Pezizomycotina</taxon>
        <taxon>Dothideomycetes</taxon>
        <taxon>Dothideomycetes incertae sedis</taxon>
        <taxon>Botryosphaeriales</taxon>
        <taxon>Botryosphaeriaceae</taxon>
        <taxon>Neofusicoccum</taxon>
    </lineage>
</organism>
<evidence type="ECO:0000313" key="3">
    <source>
        <dbReference type="EMBL" id="EOD46715.1"/>
    </source>
</evidence>
<dbReference type="HOGENOM" id="CLU_725619_0_0_1"/>
<dbReference type="KEGG" id="npa:UCRNP2_6551"/>
<dbReference type="Pfam" id="PF07287">
    <property type="entry name" value="AtuA"/>
    <property type="match status" value="1"/>
</dbReference>
<sequence length="381" mass="41557">MTSRGAMKSDDLDQLANAFVAGHLIECSNYVCGGNFTGFKTLEDKGWDDIGYPIAEISSTGSVVITKSQGSGGEVSIHTCASQLLYEIQGPWYFNSDVTAILDQLWFEQLSTDRVALHGVRSGPPPPTTKVGLTARGGFQAEVHWFMVGLDIAAKARMMEAQIRRLLRAHLAGFSKLSFTLNGSAPDDPTSQNAATVDFRVLAQAPTAEVLAPQNFIRPCTDPIMEGYPGATPHLDMRMGFPRPIYEYYVTLLPQADVRHRAHLPWTGETVDVPPPPRTKVWEKRQPSQAATSGYFQIRILSQPTMRVLDSIILSLVAVATALPTSGLPTGTNAVRDAYDGYSVVAKRPNPVDLGVVDGGRVNDPQPFVKRRDAKEDRMDG</sequence>
<feature type="domain" description="Acyclic terpene utilisation N-terminal" evidence="2">
    <location>
        <begin position="9"/>
        <end position="264"/>
    </location>
</feature>
<dbReference type="EMBL" id="KB916409">
    <property type="protein sequence ID" value="EOD46715.1"/>
    <property type="molecule type" value="Genomic_DNA"/>
</dbReference>
<name>R1G5J4_BOTPV</name>
<evidence type="ECO:0000256" key="1">
    <source>
        <dbReference type="SAM" id="MobiDB-lite"/>
    </source>
</evidence>
<reference evidence="4" key="1">
    <citation type="journal article" date="2013" name="Genome Announc.">
        <title>Draft genome sequence of Neofusicoccum parvum isolate UCR-NP2, a fungal vascular pathogen associated with grapevine cankers.</title>
        <authorList>
            <person name="Blanco-Ulate B."/>
            <person name="Rolshausen P."/>
            <person name="Cantu D."/>
        </authorList>
    </citation>
    <scope>NUCLEOTIDE SEQUENCE [LARGE SCALE GENOMIC DNA]</scope>
    <source>
        <strain evidence="4">UCR-NP2</strain>
    </source>
</reference>
<accession>R1G5J4</accession>